<reference evidence="2" key="1">
    <citation type="journal article" date="2023" name="G3 (Bethesda)">
        <title>Whole genome assemblies of Zophobas morio and Tenebrio molitor.</title>
        <authorList>
            <person name="Kaur S."/>
            <person name="Stinson S.A."/>
            <person name="diCenzo G.C."/>
        </authorList>
    </citation>
    <scope>NUCLEOTIDE SEQUENCE</scope>
    <source>
        <strain evidence="2">QUZm001</strain>
    </source>
</reference>
<dbReference type="CDD" id="cd00136">
    <property type="entry name" value="PDZ_canonical"/>
    <property type="match status" value="2"/>
</dbReference>
<dbReference type="SMART" id="SM00228">
    <property type="entry name" value="PDZ"/>
    <property type="match status" value="4"/>
</dbReference>
<evidence type="ECO:0000259" key="1">
    <source>
        <dbReference type="PROSITE" id="PS50106"/>
    </source>
</evidence>
<evidence type="ECO:0000313" key="2">
    <source>
        <dbReference type="EMBL" id="KAJ3657186.1"/>
    </source>
</evidence>
<feature type="domain" description="PDZ" evidence="1">
    <location>
        <begin position="261"/>
        <end position="335"/>
    </location>
</feature>
<dbReference type="Proteomes" id="UP001168821">
    <property type="component" value="Unassembled WGS sequence"/>
</dbReference>
<comment type="caution">
    <text evidence="2">The sequence shown here is derived from an EMBL/GenBank/DDBJ whole genome shotgun (WGS) entry which is preliminary data.</text>
</comment>
<protein>
    <recommendedName>
        <fullName evidence="1">PDZ domain-containing protein</fullName>
    </recommendedName>
</protein>
<keyword evidence="3" id="KW-1185">Reference proteome</keyword>
<dbReference type="Gene3D" id="2.30.42.10">
    <property type="match status" value="4"/>
</dbReference>
<dbReference type="InterPro" id="IPR051342">
    <property type="entry name" value="PDZ_scaffold"/>
</dbReference>
<organism evidence="2 3">
    <name type="scientific">Zophobas morio</name>
    <dbReference type="NCBI Taxonomy" id="2755281"/>
    <lineage>
        <taxon>Eukaryota</taxon>
        <taxon>Metazoa</taxon>
        <taxon>Ecdysozoa</taxon>
        <taxon>Arthropoda</taxon>
        <taxon>Hexapoda</taxon>
        <taxon>Insecta</taxon>
        <taxon>Pterygota</taxon>
        <taxon>Neoptera</taxon>
        <taxon>Endopterygota</taxon>
        <taxon>Coleoptera</taxon>
        <taxon>Polyphaga</taxon>
        <taxon>Cucujiformia</taxon>
        <taxon>Tenebrionidae</taxon>
        <taxon>Zophobas</taxon>
    </lineage>
</organism>
<feature type="domain" description="PDZ" evidence="1">
    <location>
        <begin position="551"/>
        <end position="625"/>
    </location>
</feature>
<dbReference type="Pfam" id="PF00595">
    <property type="entry name" value="PDZ"/>
    <property type="match status" value="4"/>
</dbReference>
<sequence>MKSFKDLFSLKRHKSDDDIAKKTHRKSFSASSLTNLTNLVLSKSKSVSLLKINSEDSLTSSFRACSDEDFDRNVDSSGENKLKRVRKCDESDNHNNNNVTKRMKQEDDVDMEVDKETVNSDEKDKVEYKSVSLRVCQGDTLGLEIHPKWTFASDEVSGYYISHIIPGSVAHRNKILKTGDEIVKVNGKKMTDVSDLFRRNDTLELIVARKKQPKNDDDFKIPTTITGMKKFTSSPTSQPKKRKIPNYTEEYCGVSGELRLSVTFYKGAGTKGLGFSVVGGRDSPKGFLGIYVKSVFEHGQAAELGVLREGDEIVAVNDKVMKGMTHDEAVETFKSIKSGYVFIEVVRRGSEDSLTSSFRACSDEDSSGENKLKRVRKCDESDNHNNNNVTKRMKQEDDVDMEVDKETVNSDEKDKVEYKSVSLRVCQGDTLGLEIHPKWTFASDEVSGYYISHIIPGSVAHRNKILKTGDEIVKVNGKKMTNVSDLFRRNDTLELIVARKKQPKNDDDFKIPTTITGMKKFTSSPTTQPKKRKIPNYTEEYCGVSGELRLSVTFYKGAGSKGLGFSVVGGRDSPKGFLGIYVKSVFEHGQAAELGVLREGDEIVAVNDKVMKGMTHDEAVETFKSIKSGYVFIEVVRRGRSKTSHSF</sequence>
<dbReference type="PROSITE" id="PS50106">
    <property type="entry name" value="PDZ"/>
    <property type="match status" value="4"/>
</dbReference>
<dbReference type="EMBL" id="JALNTZ010000004">
    <property type="protein sequence ID" value="KAJ3657186.1"/>
    <property type="molecule type" value="Genomic_DNA"/>
</dbReference>
<dbReference type="AlphaFoldDB" id="A0AA38MHY3"/>
<proteinExistence type="predicted"/>
<gene>
    <name evidence="2" type="ORF">Zmor_016206</name>
</gene>
<name>A0AA38MHY3_9CUCU</name>
<feature type="domain" description="PDZ" evidence="1">
    <location>
        <begin position="420"/>
        <end position="484"/>
    </location>
</feature>
<evidence type="ECO:0000313" key="3">
    <source>
        <dbReference type="Proteomes" id="UP001168821"/>
    </source>
</evidence>
<dbReference type="PANTHER" id="PTHR19964:SF95">
    <property type="entry name" value="ARC, ISOFORM A"/>
    <property type="match status" value="1"/>
</dbReference>
<accession>A0AA38MHY3</accession>
<dbReference type="PANTHER" id="PTHR19964">
    <property type="entry name" value="MULTIPLE PDZ DOMAIN PROTEIN"/>
    <property type="match status" value="1"/>
</dbReference>
<dbReference type="InterPro" id="IPR001478">
    <property type="entry name" value="PDZ"/>
</dbReference>
<dbReference type="InterPro" id="IPR036034">
    <property type="entry name" value="PDZ_sf"/>
</dbReference>
<dbReference type="SUPFAM" id="SSF50156">
    <property type="entry name" value="PDZ domain-like"/>
    <property type="match status" value="4"/>
</dbReference>
<feature type="domain" description="PDZ" evidence="1">
    <location>
        <begin position="130"/>
        <end position="194"/>
    </location>
</feature>